<organism evidence="3 4">
    <name type="scientific">Algoriphagus sediminis</name>
    <dbReference type="NCBI Taxonomy" id="3057113"/>
    <lineage>
        <taxon>Bacteria</taxon>
        <taxon>Pseudomonadati</taxon>
        <taxon>Bacteroidota</taxon>
        <taxon>Cytophagia</taxon>
        <taxon>Cytophagales</taxon>
        <taxon>Cyclobacteriaceae</taxon>
        <taxon>Algoriphagus</taxon>
    </lineage>
</organism>
<keyword evidence="1" id="KW-1133">Transmembrane helix</keyword>
<keyword evidence="1" id="KW-0472">Membrane</keyword>
<comment type="caution">
    <text evidence="3">The sequence shown here is derived from an EMBL/GenBank/DDBJ whole genome shotgun (WGS) entry which is preliminary data.</text>
</comment>
<keyword evidence="1" id="KW-0812">Transmembrane</keyword>
<sequence length="348" mass="40312">MIWVLRVLSTIILLVTFIPKIPHQAWWVRIYDYPRLQKLGIVLTLVILWIVFDEESFNQEYFIWLLLLSGSSVFLLSKILPFTQLGRKMIEDCEFSAESGIHLLIANVYQYNSKFKKVLDLINKEDPDLIFMVETDEKWLEELSAIRSRYPYQILKPLDNTYGLLFFSKHEIKREEINYLIDKEIPSIEVDIALPSGQLITLYGIHPTPPVPSENEKSTDRDAEILVVGKKAHANPKPCVVMGDLNDVAWSRTTELFLKISGLMDPRRGRGFYNTFHAKFPLFRWPLDHVFLSEEFGLNEIKVLEEIGSDHLPISIKACISNGTKTEKLDLDKEDKMEAKEKINKAKN</sequence>
<dbReference type="Gene3D" id="3.60.10.10">
    <property type="entry name" value="Endonuclease/exonuclease/phosphatase"/>
    <property type="match status" value="1"/>
</dbReference>
<dbReference type="Pfam" id="PF03372">
    <property type="entry name" value="Exo_endo_phos"/>
    <property type="match status" value="1"/>
</dbReference>
<evidence type="ECO:0000313" key="4">
    <source>
        <dbReference type="Proteomes" id="UP001171916"/>
    </source>
</evidence>
<feature type="transmembrane region" description="Helical" evidence="1">
    <location>
        <begin position="35"/>
        <end position="52"/>
    </location>
</feature>
<dbReference type="RefSeq" id="WP_289998843.1">
    <property type="nucleotide sequence ID" value="NZ_JAUEPH010000002.1"/>
</dbReference>
<proteinExistence type="predicted"/>
<dbReference type="EMBL" id="JAUEPH010000002">
    <property type="protein sequence ID" value="MDN3203279.1"/>
    <property type="molecule type" value="Genomic_DNA"/>
</dbReference>
<feature type="domain" description="Endonuclease/exonuclease/phosphatase" evidence="2">
    <location>
        <begin position="107"/>
        <end position="311"/>
    </location>
</feature>
<protein>
    <submittedName>
        <fullName evidence="3">Endonuclease/exonuclease/phosphatase family protein</fullName>
    </submittedName>
</protein>
<dbReference type="InterPro" id="IPR036691">
    <property type="entry name" value="Endo/exonu/phosph_ase_sf"/>
</dbReference>
<evidence type="ECO:0000256" key="1">
    <source>
        <dbReference type="SAM" id="Phobius"/>
    </source>
</evidence>
<dbReference type="InterPro" id="IPR005135">
    <property type="entry name" value="Endo/exonuclease/phosphatase"/>
</dbReference>
<accession>A0ABT7YAP7</accession>
<keyword evidence="4" id="KW-1185">Reference proteome</keyword>
<keyword evidence="3" id="KW-0378">Hydrolase</keyword>
<name>A0ABT7YAP7_9BACT</name>
<gene>
    <name evidence="3" type="ORF">QVH07_03935</name>
</gene>
<keyword evidence="3" id="KW-0255">Endonuclease</keyword>
<evidence type="ECO:0000313" key="3">
    <source>
        <dbReference type="EMBL" id="MDN3203279.1"/>
    </source>
</evidence>
<feature type="transmembrane region" description="Helical" evidence="1">
    <location>
        <begin position="61"/>
        <end position="80"/>
    </location>
</feature>
<dbReference type="GO" id="GO:0004519">
    <property type="term" value="F:endonuclease activity"/>
    <property type="evidence" value="ECO:0007669"/>
    <property type="project" value="UniProtKB-KW"/>
</dbReference>
<dbReference type="SUPFAM" id="SSF56219">
    <property type="entry name" value="DNase I-like"/>
    <property type="match status" value="1"/>
</dbReference>
<keyword evidence="3" id="KW-0540">Nuclease</keyword>
<dbReference type="Proteomes" id="UP001171916">
    <property type="component" value="Unassembled WGS sequence"/>
</dbReference>
<evidence type="ECO:0000259" key="2">
    <source>
        <dbReference type="Pfam" id="PF03372"/>
    </source>
</evidence>
<reference evidence="3" key="1">
    <citation type="submission" date="2023-06" db="EMBL/GenBank/DDBJ databases">
        <title>Robiginitalea aurantiacus sp. nov. and Algoriphagus sediminis sp. nov., isolated from coastal sediment.</title>
        <authorList>
            <person name="Zhou Z.Y."/>
            <person name="An J."/>
            <person name="Jia Y.W."/>
            <person name="Du Z.J."/>
        </authorList>
    </citation>
    <scope>NUCLEOTIDE SEQUENCE</scope>
    <source>
        <strain evidence="3">C2-7</strain>
    </source>
</reference>